<protein>
    <submittedName>
        <fullName evidence="2">Uncharacterized protein</fullName>
    </submittedName>
</protein>
<accession>A0A698XNM1</accession>
<name>A0A698XNM1_TALPI</name>
<evidence type="ECO:0000256" key="1">
    <source>
        <dbReference type="SAM" id="MobiDB-lite"/>
    </source>
</evidence>
<keyword evidence="3" id="KW-1185">Reference proteome</keyword>
<dbReference type="AlphaFoldDB" id="A0A698XNM1"/>
<reference evidence="3" key="1">
    <citation type="journal article" date="2015" name="Genome Announc.">
        <title>Draft genome sequence of Talaromyces cellulolyticus strain Y-94, a source of lignocellulosic biomass-degrading enzymes.</title>
        <authorList>
            <person name="Fujii T."/>
            <person name="Koike H."/>
            <person name="Sawayama S."/>
            <person name="Yano S."/>
            <person name="Inoue H."/>
        </authorList>
    </citation>
    <scope>NUCLEOTIDE SEQUENCE [LARGE SCALE GENOMIC DNA]</scope>
    <source>
        <strain evidence="3">Y-94</strain>
    </source>
</reference>
<gene>
    <name evidence="2" type="ORF">TCE0_013r01253</name>
</gene>
<evidence type="ECO:0000313" key="3">
    <source>
        <dbReference type="Proteomes" id="UP000053095"/>
    </source>
</evidence>
<feature type="compositionally biased region" description="Polar residues" evidence="1">
    <location>
        <begin position="95"/>
        <end position="106"/>
    </location>
</feature>
<feature type="region of interest" description="Disordered" evidence="1">
    <location>
        <begin position="19"/>
        <end position="52"/>
    </location>
</feature>
<feature type="region of interest" description="Disordered" evidence="1">
    <location>
        <begin position="95"/>
        <end position="116"/>
    </location>
</feature>
<dbReference type="EMBL" id="DF933809">
    <property type="protein sequence ID" value="GAM33969.1"/>
    <property type="molecule type" value="Genomic_DNA"/>
</dbReference>
<evidence type="ECO:0000313" key="2">
    <source>
        <dbReference type="EMBL" id="GAM33969.1"/>
    </source>
</evidence>
<sequence length="165" mass="18145">MTDRIAQLERLVTSLVDNNKDTGASEFDRMPPPVRSMLPQSPDRAAPGDAANFQTPRYWGQVQVTNRETTYVPGTHWSVVLEEISELKDILSPGNRNASISSASPSDNDESGIPFGAYRHSNRQEILAAIPSKSVVDKMVAGYFLDQPIVPIVLHGPWFLVEVGV</sequence>
<proteinExistence type="predicted"/>
<organism evidence="2 3">
    <name type="scientific">Talaromyces pinophilus</name>
    <name type="common">Penicillium pinophilum</name>
    <dbReference type="NCBI Taxonomy" id="128442"/>
    <lineage>
        <taxon>Eukaryota</taxon>
        <taxon>Fungi</taxon>
        <taxon>Dikarya</taxon>
        <taxon>Ascomycota</taxon>
        <taxon>Pezizomycotina</taxon>
        <taxon>Eurotiomycetes</taxon>
        <taxon>Eurotiomycetidae</taxon>
        <taxon>Eurotiales</taxon>
        <taxon>Trichocomaceae</taxon>
        <taxon>Talaromyces</taxon>
        <taxon>Talaromyces sect. Talaromyces</taxon>
    </lineage>
</organism>
<dbReference type="Proteomes" id="UP000053095">
    <property type="component" value="Unassembled WGS sequence"/>
</dbReference>